<keyword evidence="6" id="KW-0560">Oxidoreductase</keyword>
<organism evidence="15 16">
    <name type="scientific">Pseudomonas graminis</name>
    <dbReference type="NCBI Taxonomy" id="158627"/>
    <lineage>
        <taxon>Bacteria</taxon>
        <taxon>Pseudomonadati</taxon>
        <taxon>Pseudomonadota</taxon>
        <taxon>Gammaproteobacteria</taxon>
        <taxon>Pseudomonadales</taxon>
        <taxon>Pseudomonadaceae</taxon>
        <taxon>Pseudomonas</taxon>
    </lineage>
</organism>
<dbReference type="GO" id="GO:0032991">
    <property type="term" value="C:protein-containing complex"/>
    <property type="evidence" value="ECO:0007669"/>
    <property type="project" value="UniProtKB-ARBA"/>
</dbReference>
<dbReference type="GO" id="GO:0051287">
    <property type="term" value="F:NAD binding"/>
    <property type="evidence" value="ECO:0007669"/>
    <property type="project" value="InterPro"/>
</dbReference>
<dbReference type="InterPro" id="IPR012081">
    <property type="entry name" value="Alkyl_hydroperoxide_Rdtase_suF"/>
</dbReference>
<evidence type="ECO:0000256" key="2">
    <source>
        <dbReference type="ARBA" id="ARBA00011738"/>
    </source>
</evidence>
<evidence type="ECO:0000256" key="11">
    <source>
        <dbReference type="PIRSR" id="PIRSR000238-1"/>
    </source>
</evidence>
<name>A0A1I0AJS6_9PSED</name>
<dbReference type="GO" id="GO:0016668">
    <property type="term" value="F:oxidoreductase activity, acting on a sulfur group of donors, NAD(P) as acceptor"/>
    <property type="evidence" value="ECO:0007669"/>
    <property type="project" value="UniProtKB-ARBA"/>
</dbReference>
<dbReference type="PRINTS" id="PR00368">
    <property type="entry name" value="FADPNR"/>
</dbReference>
<proteinExistence type="inferred from homology"/>
<evidence type="ECO:0000256" key="6">
    <source>
        <dbReference type="ARBA" id="ARBA00023002"/>
    </source>
</evidence>
<evidence type="ECO:0000256" key="3">
    <source>
        <dbReference type="ARBA" id="ARBA00020059"/>
    </source>
</evidence>
<feature type="binding site" evidence="11">
    <location>
        <begin position="213"/>
        <end position="228"/>
    </location>
    <ligand>
        <name>FAD</name>
        <dbReference type="ChEBI" id="CHEBI:57692"/>
    </ligand>
</feature>
<keyword evidence="8 12" id="KW-1015">Disulfide bond</keyword>
<dbReference type="RefSeq" id="WP_074885500.1">
    <property type="nucleotide sequence ID" value="NZ_FOHW01000004.1"/>
</dbReference>
<dbReference type="EMBL" id="FOHW01000004">
    <property type="protein sequence ID" value="SES94557.1"/>
    <property type="molecule type" value="Genomic_DNA"/>
</dbReference>
<evidence type="ECO:0000256" key="5">
    <source>
        <dbReference type="ARBA" id="ARBA00022827"/>
    </source>
</evidence>
<dbReference type="AlphaFoldDB" id="A0A1I0AJS6"/>
<dbReference type="Proteomes" id="UP000182332">
    <property type="component" value="Unassembled WGS sequence"/>
</dbReference>
<dbReference type="InterPro" id="IPR050097">
    <property type="entry name" value="Ferredoxin-NADP_redctase_2"/>
</dbReference>
<dbReference type="InterPro" id="IPR008255">
    <property type="entry name" value="Pyr_nucl-diS_OxRdtase_2_AS"/>
</dbReference>
<dbReference type="Pfam" id="PF07992">
    <property type="entry name" value="Pyr_redox_2"/>
    <property type="match status" value="1"/>
</dbReference>
<dbReference type="InterPro" id="IPR044142">
    <property type="entry name" value="AhpF_NTD_N"/>
</dbReference>
<evidence type="ECO:0000313" key="15">
    <source>
        <dbReference type="EMBL" id="SES94557.1"/>
    </source>
</evidence>
<dbReference type="GO" id="GO:0000302">
    <property type="term" value="P:response to reactive oxygen species"/>
    <property type="evidence" value="ECO:0007669"/>
    <property type="project" value="InterPro"/>
</dbReference>
<dbReference type="OrthoDB" id="9806179at2"/>
<dbReference type="PANTHER" id="PTHR48105">
    <property type="entry name" value="THIOREDOXIN REDUCTASE 1-RELATED-RELATED"/>
    <property type="match status" value="1"/>
</dbReference>
<keyword evidence="11" id="KW-0521">NADP</keyword>
<feature type="disulfide bond" description="Redox-active" evidence="12">
    <location>
        <begin position="343"/>
        <end position="346"/>
    </location>
</feature>
<dbReference type="PRINTS" id="PR00469">
    <property type="entry name" value="PNDRDTASEII"/>
</dbReference>
<dbReference type="InterPro" id="IPR036188">
    <property type="entry name" value="FAD/NAD-bd_sf"/>
</dbReference>
<dbReference type="PIRSF" id="PIRSF000238">
    <property type="entry name" value="AhpF"/>
    <property type="match status" value="1"/>
</dbReference>
<keyword evidence="5 11" id="KW-0274">FAD</keyword>
<evidence type="ECO:0000256" key="10">
    <source>
        <dbReference type="ARBA" id="ARBA00024806"/>
    </source>
</evidence>
<evidence type="ECO:0000256" key="9">
    <source>
        <dbReference type="ARBA" id="ARBA00023284"/>
    </source>
</evidence>
<feature type="binding site" evidence="11">
    <location>
        <begin position="476"/>
        <end position="486"/>
    </location>
    <ligand>
        <name>FAD</name>
        <dbReference type="ChEBI" id="CHEBI:57692"/>
    </ligand>
</feature>
<dbReference type="SUPFAM" id="SSF51905">
    <property type="entry name" value="FAD/NAD(P)-binding domain"/>
    <property type="match status" value="1"/>
</dbReference>
<keyword evidence="9 12" id="KW-0676">Redox-active center</keyword>
<dbReference type="CDD" id="cd02974">
    <property type="entry name" value="AhpF_NTD_N"/>
    <property type="match status" value="1"/>
</dbReference>
<accession>A0A1I0AJS6</accession>
<feature type="binding site" evidence="11">
    <location>
        <begin position="355"/>
        <end position="369"/>
    </location>
    <ligand>
        <name>NAD(+)</name>
        <dbReference type="ChEBI" id="CHEBI:57540"/>
    </ligand>
</feature>
<dbReference type="InterPro" id="IPR044141">
    <property type="entry name" value="AhpF_NTD_C"/>
</dbReference>
<reference evidence="15 16" key="1">
    <citation type="submission" date="2016-10" db="EMBL/GenBank/DDBJ databases">
        <authorList>
            <person name="de Groot N.N."/>
        </authorList>
    </citation>
    <scope>NUCLEOTIDE SEQUENCE [LARGE SCALE GENOMIC DNA]</scope>
    <source>
        <strain evidence="15 16">DSM 11363</strain>
    </source>
</reference>
<evidence type="ECO:0000313" key="16">
    <source>
        <dbReference type="Proteomes" id="UP000182332"/>
    </source>
</evidence>
<dbReference type="GO" id="GO:0050660">
    <property type="term" value="F:flavin adenine dinucleotide binding"/>
    <property type="evidence" value="ECO:0007669"/>
    <property type="project" value="InterPro"/>
</dbReference>
<feature type="domain" description="Thioredoxin-like fold" evidence="14">
    <location>
        <begin position="124"/>
        <end position="194"/>
    </location>
</feature>
<sequence length="520" mass="55901">MLDANLKAQLKSYLERITRPIEIIASLDDGAKSQEMLALLNDIVSSSDKITLDTNGSDARTPSFALNSPGQDIKLRFAGLPMGHEFTSLVLALLQVGGYPSKSSEDTIEQARGLTGEFKFETYFSLTCQNCPDVVQALNLLAVLNPNVQHVAIEGSLFQQEVTDRQIMSVPSIYLNGELFGQGRMNLEEILAKIDTSAGDRQAEKLNAKEAFDVLVVGGGPAGSSAAIYAARKGIRTAVAAERFGGQVLDTMAIENFISMQHTEGPKLVVALEEHVKQYEVDVINLQRGEQLIPGKNGELHQVKFASGGVLKSKTVILATGARWREMNVPGEQQYRNKGVAYCPHCDGPLFKGKRVAVIGGGNSGVEAAIDLAGIVSHVTLLEFDANLRADAVLQRKLHSLPNVTVLTSALTSEVTGDGQKVNGLRYKNRLTGEEVTIELEGIFVQIGLLPNTEWLKGTIELSPRGEIIIDQRGETSIPGIFAAGDVTTVPYKQIVIAVGEGAKASLSAFDHLIRTSAPA</sequence>
<dbReference type="Gene3D" id="3.50.50.60">
    <property type="entry name" value="FAD/NAD(P)-binding domain"/>
    <property type="match status" value="2"/>
</dbReference>
<comment type="subunit">
    <text evidence="2">Homodimer.</text>
</comment>
<comment type="function">
    <text evidence="10">Serves to protect the cell against DNA damage by alkyl hydroperoxides. It can use either NADH or NADPH as electron donor for direct reduction of redox dyes or of alkyl hydroperoxides when combined with the AhpC protein.</text>
</comment>
<dbReference type="NCBIfam" id="TIGR03140">
    <property type="entry name" value="AhpF"/>
    <property type="match status" value="1"/>
</dbReference>
<dbReference type="Gene3D" id="3.40.30.80">
    <property type="match status" value="1"/>
</dbReference>
<dbReference type="PROSITE" id="PS00573">
    <property type="entry name" value="PYRIDINE_REDOX_2"/>
    <property type="match status" value="1"/>
</dbReference>
<comment type="similarity">
    <text evidence="1">Belongs to the class-II pyridine nucleotide-disulfide oxidoreductase family.</text>
</comment>
<evidence type="ECO:0000256" key="12">
    <source>
        <dbReference type="PIRSR" id="PIRSR000238-2"/>
    </source>
</evidence>
<dbReference type="GO" id="GO:0005829">
    <property type="term" value="C:cytosol"/>
    <property type="evidence" value="ECO:0007669"/>
    <property type="project" value="UniProtKB-ARBA"/>
</dbReference>
<dbReference type="Pfam" id="PF13192">
    <property type="entry name" value="Thioredoxin_3"/>
    <property type="match status" value="1"/>
</dbReference>
<evidence type="ECO:0000256" key="8">
    <source>
        <dbReference type="ARBA" id="ARBA00023157"/>
    </source>
</evidence>
<gene>
    <name evidence="15" type="ORF">SAMN05216197_10447</name>
</gene>
<dbReference type="GO" id="GO:0102039">
    <property type="term" value="F:NADH-dependent peroxiredoxin activity"/>
    <property type="evidence" value="ECO:0007669"/>
    <property type="project" value="InterPro"/>
</dbReference>
<dbReference type="FunFam" id="3.50.50.60:FF:000007">
    <property type="entry name" value="Alkyl hydroperoxide reductase, F subunit"/>
    <property type="match status" value="1"/>
</dbReference>
<protein>
    <recommendedName>
        <fullName evidence="3">Alkyl hydroperoxide reductase subunit F</fullName>
    </recommendedName>
</protein>
<dbReference type="InterPro" id="IPR023753">
    <property type="entry name" value="FAD/NAD-binding_dom"/>
</dbReference>
<dbReference type="InterPro" id="IPR036249">
    <property type="entry name" value="Thioredoxin-like_sf"/>
</dbReference>
<dbReference type="CDD" id="cd03026">
    <property type="entry name" value="AhpF_NTD_C"/>
    <property type="match status" value="1"/>
</dbReference>
<keyword evidence="7 11" id="KW-0520">NAD</keyword>
<evidence type="ECO:0000256" key="1">
    <source>
        <dbReference type="ARBA" id="ARBA00009333"/>
    </source>
</evidence>
<comment type="cofactor">
    <cofactor evidence="11">
        <name>FAD</name>
        <dbReference type="ChEBI" id="CHEBI:57692"/>
    </cofactor>
    <text evidence="11">Binds 1 FAD per subunit.</text>
</comment>
<dbReference type="InterPro" id="IPR012336">
    <property type="entry name" value="Thioredoxin-like_fold"/>
</dbReference>
<dbReference type="PROSITE" id="PS51354">
    <property type="entry name" value="GLUTAREDOXIN_2"/>
    <property type="match status" value="1"/>
</dbReference>
<evidence type="ECO:0000256" key="4">
    <source>
        <dbReference type="ARBA" id="ARBA00022630"/>
    </source>
</evidence>
<evidence type="ECO:0000259" key="14">
    <source>
        <dbReference type="Pfam" id="PF13192"/>
    </source>
</evidence>
<feature type="domain" description="FAD/NAD(P)-binding" evidence="13">
    <location>
        <begin position="212"/>
        <end position="502"/>
    </location>
</feature>
<dbReference type="SUPFAM" id="SSF52833">
    <property type="entry name" value="Thioredoxin-like"/>
    <property type="match status" value="2"/>
</dbReference>
<evidence type="ECO:0000259" key="13">
    <source>
        <dbReference type="Pfam" id="PF07992"/>
    </source>
</evidence>
<keyword evidence="4" id="KW-0285">Flavoprotein</keyword>
<evidence type="ECO:0000256" key="7">
    <source>
        <dbReference type="ARBA" id="ARBA00023027"/>
    </source>
</evidence>